<protein>
    <submittedName>
        <fullName evidence="2">Uncharacterized protein</fullName>
    </submittedName>
</protein>
<name>A0A375HY67_9BURK</name>
<keyword evidence="1" id="KW-0472">Membrane</keyword>
<accession>A0A375HY67</accession>
<sequence length="102" mass="11644">MKIHLRHNKGLSRRVRITFFWTNLRASGATYAILAMQDCHNLLLKLLLILVLPLKGNMAAILAHSNQLKDTARTHTKTSATADTIMMIDRIYEARCPDRATW</sequence>
<gene>
    <name evidence="2" type="ORF">CBM2607_P10372</name>
</gene>
<keyword evidence="1" id="KW-0812">Transmembrane</keyword>
<evidence type="ECO:0000256" key="1">
    <source>
        <dbReference type="SAM" id="Phobius"/>
    </source>
</evidence>
<organism evidence="2 3">
    <name type="scientific">Cupriavidus neocaledonicus</name>
    <dbReference type="NCBI Taxonomy" id="1040979"/>
    <lineage>
        <taxon>Bacteria</taxon>
        <taxon>Pseudomonadati</taxon>
        <taxon>Pseudomonadota</taxon>
        <taxon>Betaproteobacteria</taxon>
        <taxon>Burkholderiales</taxon>
        <taxon>Burkholderiaceae</taxon>
        <taxon>Cupriavidus</taxon>
    </lineage>
</organism>
<dbReference type="Proteomes" id="UP000255168">
    <property type="component" value="Plasmid III"/>
</dbReference>
<feature type="transmembrane region" description="Helical" evidence="1">
    <location>
        <begin position="42"/>
        <end position="63"/>
    </location>
</feature>
<dbReference type="EMBL" id="LT984808">
    <property type="protein sequence ID" value="SPD62373.1"/>
    <property type="molecule type" value="Genomic_DNA"/>
</dbReference>
<proteinExistence type="predicted"/>
<reference evidence="2 3" key="1">
    <citation type="submission" date="2018-01" db="EMBL/GenBank/DDBJ databases">
        <authorList>
            <person name="Clerissi C."/>
        </authorList>
    </citation>
    <scope>NUCLEOTIDE SEQUENCE [LARGE SCALE GENOMIC DNA]</scope>
    <source>
        <strain evidence="2">Cupriavidus taiwanensis STM 6160</strain>
        <plasmid evidence="3">iii</plasmid>
    </source>
</reference>
<keyword evidence="1" id="KW-1133">Transmembrane helix</keyword>
<evidence type="ECO:0000313" key="3">
    <source>
        <dbReference type="Proteomes" id="UP000255168"/>
    </source>
</evidence>
<evidence type="ECO:0000313" key="2">
    <source>
        <dbReference type="EMBL" id="SPD62373.1"/>
    </source>
</evidence>
<geneLocation type="plasmid" evidence="3">
    <name>iii</name>
</geneLocation>
<keyword evidence="2" id="KW-0614">Plasmid</keyword>
<feature type="transmembrane region" description="Helical" evidence="1">
    <location>
        <begin position="20"/>
        <end position="36"/>
    </location>
</feature>
<dbReference type="AlphaFoldDB" id="A0A375HY67"/>